<feature type="chain" id="PRO_5042024548" evidence="1">
    <location>
        <begin position="19"/>
        <end position="72"/>
    </location>
</feature>
<protein>
    <submittedName>
        <fullName evidence="2">Uncharacterized protein</fullName>
    </submittedName>
</protein>
<name>A0AAD9JUW6_RIDPI</name>
<feature type="signal peptide" evidence="1">
    <location>
        <begin position="1"/>
        <end position="18"/>
    </location>
</feature>
<proteinExistence type="predicted"/>
<reference evidence="2" key="1">
    <citation type="journal article" date="2023" name="Mol. Biol. Evol.">
        <title>Third-Generation Sequencing Reveals the Adaptive Role of the Epigenome in Three Deep-Sea Polychaetes.</title>
        <authorList>
            <person name="Perez M."/>
            <person name="Aroh O."/>
            <person name="Sun Y."/>
            <person name="Lan Y."/>
            <person name="Juniper S.K."/>
            <person name="Young C.R."/>
            <person name="Angers B."/>
            <person name="Qian P.Y."/>
        </authorList>
    </citation>
    <scope>NUCLEOTIDE SEQUENCE</scope>
    <source>
        <strain evidence="2">R07B-5</strain>
    </source>
</reference>
<evidence type="ECO:0000256" key="1">
    <source>
        <dbReference type="SAM" id="SignalP"/>
    </source>
</evidence>
<evidence type="ECO:0000313" key="2">
    <source>
        <dbReference type="EMBL" id="KAK2159110.1"/>
    </source>
</evidence>
<keyword evidence="3" id="KW-1185">Reference proteome</keyword>
<gene>
    <name evidence="2" type="ORF">NP493_1749g00067</name>
</gene>
<accession>A0AAD9JUW6</accession>
<comment type="caution">
    <text evidence="2">The sequence shown here is derived from an EMBL/GenBank/DDBJ whole genome shotgun (WGS) entry which is preliminary data.</text>
</comment>
<dbReference type="EMBL" id="JAODUO010001745">
    <property type="protein sequence ID" value="KAK2159110.1"/>
    <property type="molecule type" value="Genomic_DNA"/>
</dbReference>
<dbReference type="Proteomes" id="UP001209878">
    <property type="component" value="Unassembled WGS sequence"/>
</dbReference>
<dbReference type="AlphaFoldDB" id="A0AAD9JUW6"/>
<keyword evidence="1" id="KW-0732">Signal</keyword>
<organism evidence="2 3">
    <name type="scientific">Ridgeia piscesae</name>
    <name type="common">Tubeworm</name>
    <dbReference type="NCBI Taxonomy" id="27915"/>
    <lineage>
        <taxon>Eukaryota</taxon>
        <taxon>Metazoa</taxon>
        <taxon>Spiralia</taxon>
        <taxon>Lophotrochozoa</taxon>
        <taxon>Annelida</taxon>
        <taxon>Polychaeta</taxon>
        <taxon>Sedentaria</taxon>
        <taxon>Canalipalpata</taxon>
        <taxon>Sabellida</taxon>
        <taxon>Siboglinidae</taxon>
        <taxon>Ridgeia</taxon>
    </lineage>
</organism>
<sequence>MLLMTSLLIFLVVRPAMATVCEDHCSIVFAECLLGCNSSGWAWLRIKEVLCTRRCNAEKADCYSECMNGNVA</sequence>
<evidence type="ECO:0000313" key="3">
    <source>
        <dbReference type="Proteomes" id="UP001209878"/>
    </source>
</evidence>